<keyword evidence="3" id="KW-1003">Cell membrane</keyword>
<evidence type="ECO:0000256" key="1">
    <source>
        <dbReference type="ARBA" id="ARBA00004651"/>
    </source>
</evidence>
<proteinExistence type="inferred from homology"/>
<feature type="transmembrane region" description="Helical" evidence="7">
    <location>
        <begin position="350"/>
        <end position="372"/>
    </location>
</feature>
<evidence type="ECO:0000256" key="6">
    <source>
        <dbReference type="ARBA" id="ARBA00023136"/>
    </source>
</evidence>
<evidence type="ECO:0000256" key="2">
    <source>
        <dbReference type="ARBA" id="ARBA00008789"/>
    </source>
</evidence>
<keyword evidence="6 7" id="KW-0472">Membrane</keyword>
<name>A0A8K0EEI0_BRALA</name>
<keyword evidence="5 7" id="KW-1133">Transmembrane helix</keyword>
<evidence type="ECO:0000313" key="8">
    <source>
        <dbReference type="EMBL" id="CAH1246005.1"/>
    </source>
</evidence>
<feature type="transmembrane region" description="Helical" evidence="7">
    <location>
        <begin position="323"/>
        <end position="343"/>
    </location>
</feature>
<dbReference type="Pfam" id="PF09815">
    <property type="entry name" value="XK-related"/>
    <property type="match status" value="1"/>
</dbReference>
<feature type="transmembrane region" description="Helical" evidence="7">
    <location>
        <begin position="378"/>
        <end position="404"/>
    </location>
</feature>
<dbReference type="InterPro" id="IPR018629">
    <property type="entry name" value="XK-rel"/>
</dbReference>
<dbReference type="OrthoDB" id="5963173at2759"/>
<evidence type="ECO:0000256" key="3">
    <source>
        <dbReference type="ARBA" id="ARBA00022475"/>
    </source>
</evidence>
<dbReference type="GO" id="GO:0005886">
    <property type="term" value="C:plasma membrane"/>
    <property type="evidence" value="ECO:0007669"/>
    <property type="project" value="UniProtKB-SubCell"/>
</dbReference>
<feature type="transmembrane region" description="Helical" evidence="7">
    <location>
        <begin position="48"/>
        <end position="65"/>
    </location>
</feature>
<dbReference type="EMBL" id="OV696700">
    <property type="protein sequence ID" value="CAH1246005.1"/>
    <property type="molecule type" value="Genomic_DNA"/>
</dbReference>
<keyword evidence="9" id="KW-1185">Reference proteome</keyword>
<keyword evidence="4 7" id="KW-0812">Transmembrane</keyword>
<dbReference type="Proteomes" id="UP000838412">
    <property type="component" value="Chromosome 15"/>
</dbReference>
<gene>
    <name evidence="8" type="primary">XKR4</name>
    <name evidence="8" type="ORF">BLAG_LOCUS8166</name>
</gene>
<sequence length="455" mass="51714">MDTGGRWKAKRRRYETTTTTVKIEDDNKGNCTCCSGCVEKLTSLIQNFYVQVLIIVVLPLGLYLVDLLTDLLLAVMYYNSKDYTWFGLTLAFILLPSIVMQVWTWVCLGYENQEMDRVIARGWWVLVLCVLQMGVFVDYWVLYQRFKRGSDIGDSKYAFLPQIHLVETMLEAVPQLCLQLYITIVQHYRSKGEEPGIVNISFINTDTASSDQTDGPPAPPVNIQIIFSVTTSLLAAVKALMVYGYYYWKRGKKGAQIISNVLFSAWKVVEVCCRVATIALFSSLLMPFIAIPIAVHWIIMAAVETKVGKTQAAVQGEEELKLQPVWVSILAVAPIDVVSWVTFTRQHTVVPLVTNTILITVENYTMVTLWYVFSPYRWYGTTALGVLAAGYAVSVVLNVVYHVYTLRKRAGSLRRDRMTQYIKTRSSSSGYTKTTTIEWSKTTYTKMLDMVIQHW</sequence>
<organism evidence="8 9">
    <name type="scientific">Branchiostoma lanceolatum</name>
    <name type="common">Common lancelet</name>
    <name type="synonym">Amphioxus lanceolatum</name>
    <dbReference type="NCBI Taxonomy" id="7740"/>
    <lineage>
        <taxon>Eukaryota</taxon>
        <taxon>Metazoa</taxon>
        <taxon>Chordata</taxon>
        <taxon>Cephalochordata</taxon>
        <taxon>Leptocardii</taxon>
        <taxon>Amphioxiformes</taxon>
        <taxon>Branchiostomatidae</taxon>
        <taxon>Branchiostoma</taxon>
    </lineage>
</organism>
<dbReference type="PANTHER" id="PTHR16024:SF28">
    <property type="entry name" value="XK-RELATED PROTEIN"/>
    <property type="match status" value="1"/>
</dbReference>
<evidence type="ECO:0000256" key="7">
    <source>
        <dbReference type="RuleBase" id="RU910716"/>
    </source>
</evidence>
<feature type="transmembrane region" description="Helical" evidence="7">
    <location>
        <begin position="225"/>
        <end position="248"/>
    </location>
</feature>
<feature type="transmembrane region" description="Helical" evidence="7">
    <location>
        <begin position="284"/>
        <end position="303"/>
    </location>
</feature>
<dbReference type="PANTHER" id="PTHR16024">
    <property type="entry name" value="XK-RELATED PROTEIN"/>
    <property type="match status" value="1"/>
</dbReference>
<reference evidence="8" key="1">
    <citation type="submission" date="2022-01" db="EMBL/GenBank/DDBJ databases">
        <authorList>
            <person name="Braso-Vives M."/>
        </authorList>
    </citation>
    <scope>NUCLEOTIDE SEQUENCE</scope>
</reference>
<feature type="transmembrane region" description="Helical" evidence="7">
    <location>
        <begin position="85"/>
        <end position="110"/>
    </location>
</feature>
<comment type="subcellular location">
    <subcellularLocation>
        <location evidence="1">Cell membrane</location>
        <topology evidence="1">Multi-pass membrane protein</topology>
    </subcellularLocation>
    <subcellularLocation>
        <location evidence="7">Membrane</location>
        <topology evidence="7">Multi-pass membrane protein</topology>
    </subcellularLocation>
</comment>
<dbReference type="AlphaFoldDB" id="A0A8K0EEI0"/>
<evidence type="ECO:0000313" key="9">
    <source>
        <dbReference type="Proteomes" id="UP000838412"/>
    </source>
</evidence>
<dbReference type="InterPro" id="IPR050895">
    <property type="entry name" value="XK-related_scramblase"/>
</dbReference>
<evidence type="ECO:0000256" key="5">
    <source>
        <dbReference type="ARBA" id="ARBA00022989"/>
    </source>
</evidence>
<protein>
    <recommendedName>
        <fullName evidence="7">XK-related protein</fullName>
    </recommendedName>
</protein>
<evidence type="ECO:0000256" key="4">
    <source>
        <dbReference type="ARBA" id="ARBA00022692"/>
    </source>
</evidence>
<feature type="transmembrane region" description="Helical" evidence="7">
    <location>
        <begin position="122"/>
        <end position="142"/>
    </location>
</feature>
<comment type="similarity">
    <text evidence="2 7">Belongs to the XK family.</text>
</comment>
<accession>A0A8K0EEI0</accession>